<dbReference type="PROSITE" id="PS50949">
    <property type="entry name" value="HTH_GNTR"/>
    <property type="match status" value="1"/>
</dbReference>
<dbReference type="SMART" id="SM00345">
    <property type="entry name" value="HTH_GNTR"/>
    <property type="match status" value="1"/>
</dbReference>
<evidence type="ECO:0000256" key="3">
    <source>
        <dbReference type="ARBA" id="ARBA00023163"/>
    </source>
</evidence>
<dbReference type="InterPro" id="IPR036388">
    <property type="entry name" value="WH-like_DNA-bd_sf"/>
</dbReference>
<organism evidence="5 6">
    <name type="scientific">Prosthecobacter algae</name>
    <dbReference type="NCBI Taxonomy" id="1144682"/>
    <lineage>
        <taxon>Bacteria</taxon>
        <taxon>Pseudomonadati</taxon>
        <taxon>Verrucomicrobiota</taxon>
        <taxon>Verrucomicrobiia</taxon>
        <taxon>Verrucomicrobiales</taxon>
        <taxon>Verrucomicrobiaceae</taxon>
        <taxon>Prosthecobacter</taxon>
    </lineage>
</organism>
<keyword evidence="1" id="KW-0805">Transcription regulation</keyword>
<dbReference type="PANTHER" id="PTHR43537:SF5">
    <property type="entry name" value="UXU OPERON TRANSCRIPTIONAL REGULATOR"/>
    <property type="match status" value="1"/>
</dbReference>
<keyword evidence="2" id="KW-0238">DNA-binding</keyword>
<protein>
    <submittedName>
        <fullName evidence="5">FCD domain-containing protein</fullName>
    </submittedName>
</protein>
<feature type="domain" description="HTH gntR-type" evidence="4">
    <location>
        <begin position="10"/>
        <end position="78"/>
    </location>
</feature>
<dbReference type="Gene3D" id="1.10.10.10">
    <property type="entry name" value="Winged helix-like DNA-binding domain superfamily/Winged helix DNA-binding domain"/>
    <property type="match status" value="1"/>
</dbReference>
<dbReference type="SUPFAM" id="SSF46785">
    <property type="entry name" value="Winged helix' DNA-binding domain"/>
    <property type="match status" value="1"/>
</dbReference>
<sequence>MILDTIARPPSLVEKVCQSLATIARRDVAEDENWLPTERELAVQLGVSRSVVREATKRLEQQGLLEIRQGLGIRTVNHLHKPLTGALELLVPDATERLRQLIEVRLMVEPENARLAAERATPKQVKTLRAVHEKLALATTFEDSVMADMEFHRTLAVLSGNQIAGLLMHSLSDLLQASLKHGYQRVTPATAIRQHAAVVKAIEQGDSAAAARAMHKHLITAREDLGLNGSPTA</sequence>
<proteinExistence type="predicted"/>
<dbReference type="SUPFAM" id="SSF48008">
    <property type="entry name" value="GntR ligand-binding domain-like"/>
    <property type="match status" value="1"/>
</dbReference>
<evidence type="ECO:0000256" key="1">
    <source>
        <dbReference type="ARBA" id="ARBA00023015"/>
    </source>
</evidence>
<keyword evidence="3" id="KW-0804">Transcription</keyword>
<dbReference type="Pfam" id="PF00392">
    <property type="entry name" value="GntR"/>
    <property type="match status" value="1"/>
</dbReference>
<evidence type="ECO:0000259" key="4">
    <source>
        <dbReference type="PROSITE" id="PS50949"/>
    </source>
</evidence>
<accession>A0ABP9P1D6</accession>
<dbReference type="InterPro" id="IPR000524">
    <property type="entry name" value="Tscrpt_reg_HTH_GntR"/>
</dbReference>
<dbReference type="SMART" id="SM00895">
    <property type="entry name" value="FCD"/>
    <property type="match status" value="1"/>
</dbReference>
<comment type="caution">
    <text evidence="5">The sequence shown here is derived from an EMBL/GenBank/DDBJ whole genome shotgun (WGS) entry which is preliminary data.</text>
</comment>
<reference evidence="6" key="1">
    <citation type="journal article" date="2019" name="Int. J. Syst. Evol. Microbiol.">
        <title>The Global Catalogue of Microorganisms (GCM) 10K type strain sequencing project: providing services to taxonomists for standard genome sequencing and annotation.</title>
        <authorList>
            <consortium name="The Broad Institute Genomics Platform"/>
            <consortium name="The Broad Institute Genome Sequencing Center for Infectious Disease"/>
            <person name="Wu L."/>
            <person name="Ma J."/>
        </authorList>
    </citation>
    <scope>NUCLEOTIDE SEQUENCE [LARGE SCALE GENOMIC DNA]</scope>
    <source>
        <strain evidence="6">JCM 18053</strain>
    </source>
</reference>
<dbReference type="InterPro" id="IPR008920">
    <property type="entry name" value="TF_FadR/GntR_C"/>
</dbReference>
<dbReference type="RefSeq" id="WP_345736113.1">
    <property type="nucleotide sequence ID" value="NZ_BAABIA010000003.1"/>
</dbReference>
<name>A0ABP9P1D6_9BACT</name>
<evidence type="ECO:0000313" key="5">
    <source>
        <dbReference type="EMBL" id="GAA5138958.1"/>
    </source>
</evidence>
<evidence type="ECO:0000256" key="2">
    <source>
        <dbReference type="ARBA" id="ARBA00023125"/>
    </source>
</evidence>
<dbReference type="CDD" id="cd07377">
    <property type="entry name" value="WHTH_GntR"/>
    <property type="match status" value="1"/>
</dbReference>
<dbReference type="Pfam" id="PF07729">
    <property type="entry name" value="FCD"/>
    <property type="match status" value="1"/>
</dbReference>
<dbReference type="PANTHER" id="PTHR43537">
    <property type="entry name" value="TRANSCRIPTIONAL REGULATOR, GNTR FAMILY"/>
    <property type="match status" value="1"/>
</dbReference>
<evidence type="ECO:0000313" key="6">
    <source>
        <dbReference type="Proteomes" id="UP001499852"/>
    </source>
</evidence>
<dbReference type="InterPro" id="IPR011711">
    <property type="entry name" value="GntR_C"/>
</dbReference>
<dbReference type="InterPro" id="IPR036390">
    <property type="entry name" value="WH_DNA-bd_sf"/>
</dbReference>
<dbReference type="PRINTS" id="PR00035">
    <property type="entry name" value="HTHGNTR"/>
</dbReference>
<dbReference type="EMBL" id="BAABIA010000003">
    <property type="protein sequence ID" value="GAA5138958.1"/>
    <property type="molecule type" value="Genomic_DNA"/>
</dbReference>
<dbReference type="Proteomes" id="UP001499852">
    <property type="component" value="Unassembled WGS sequence"/>
</dbReference>
<dbReference type="Gene3D" id="1.20.120.530">
    <property type="entry name" value="GntR ligand-binding domain-like"/>
    <property type="match status" value="1"/>
</dbReference>
<gene>
    <name evidence="5" type="ORF">GCM10023213_18840</name>
</gene>
<keyword evidence="6" id="KW-1185">Reference proteome</keyword>